<evidence type="ECO:0000313" key="3">
    <source>
        <dbReference type="Proteomes" id="UP000583127"/>
    </source>
</evidence>
<accession>A0A7Y0FFQ7</accession>
<name>A0A7Y0FFQ7_9BURK</name>
<feature type="transmembrane region" description="Helical" evidence="1">
    <location>
        <begin position="38"/>
        <end position="55"/>
    </location>
</feature>
<organism evidence="2 3">
    <name type="scientific">Paraburkholderia antibiotica</name>
    <dbReference type="NCBI Taxonomy" id="2728839"/>
    <lineage>
        <taxon>Bacteria</taxon>
        <taxon>Pseudomonadati</taxon>
        <taxon>Pseudomonadota</taxon>
        <taxon>Betaproteobacteria</taxon>
        <taxon>Burkholderiales</taxon>
        <taxon>Burkholderiaceae</taxon>
        <taxon>Paraburkholderia</taxon>
    </lineage>
</organism>
<dbReference type="EMBL" id="JABBFZ010000021">
    <property type="protein sequence ID" value="NML34354.1"/>
    <property type="molecule type" value="Genomic_DNA"/>
</dbReference>
<keyword evidence="1" id="KW-1133">Transmembrane helix</keyword>
<comment type="caution">
    <text evidence="2">The sequence shown here is derived from an EMBL/GenBank/DDBJ whole genome shotgun (WGS) entry which is preliminary data.</text>
</comment>
<evidence type="ECO:0000313" key="2">
    <source>
        <dbReference type="EMBL" id="NML34354.1"/>
    </source>
</evidence>
<keyword evidence="3" id="KW-1185">Reference proteome</keyword>
<proteinExistence type="predicted"/>
<dbReference type="Proteomes" id="UP000583127">
    <property type="component" value="Unassembled WGS sequence"/>
</dbReference>
<keyword evidence="1" id="KW-0472">Membrane</keyword>
<keyword evidence="1" id="KW-0812">Transmembrane</keyword>
<dbReference type="AlphaFoldDB" id="A0A7Y0FFQ7"/>
<sequence>MGNLPIVAPAVAGALLFYLGSPGQRWLRAPWPGRPTRIGAAICVALSVVFAARALQPATALSVVVTTLMASLTAWPFIGALLERNRARRLAR</sequence>
<gene>
    <name evidence="2" type="ORF">HHL14_26420</name>
</gene>
<reference evidence="2 3" key="1">
    <citation type="submission" date="2020-04" db="EMBL/GenBank/DDBJ databases">
        <title>Paraburkholderia sp. G-4-1-8 isolated from soil.</title>
        <authorList>
            <person name="Dahal R.H."/>
        </authorList>
    </citation>
    <scope>NUCLEOTIDE SEQUENCE [LARGE SCALE GENOMIC DNA]</scope>
    <source>
        <strain evidence="2 3">G-4-1-8</strain>
    </source>
</reference>
<feature type="transmembrane region" description="Helical" evidence="1">
    <location>
        <begin position="6"/>
        <end position="26"/>
    </location>
</feature>
<feature type="transmembrane region" description="Helical" evidence="1">
    <location>
        <begin position="61"/>
        <end position="82"/>
    </location>
</feature>
<protein>
    <submittedName>
        <fullName evidence="2">Uncharacterized protein</fullName>
    </submittedName>
</protein>
<dbReference type="RefSeq" id="WP_169500544.1">
    <property type="nucleotide sequence ID" value="NZ_JABBFZ010000021.1"/>
</dbReference>
<evidence type="ECO:0000256" key="1">
    <source>
        <dbReference type="SAM" id="Phobius"/>
    </source>
</evidence>